<feature type="transmembrane region" description="Helical" evidence="6">
    <location>
        <begin position="73"/>
        <end position="90"/>
    </location>
</feature>
<feature type="transmembrane region" description="Helical" evidence="6">
    <location>
        <begin position="194"/>
        <end position="213"/>
    </location>
</feature>
<feature type="transmembrane region" description="Helical" evidence="6">
    <location>
        <begin position="20"/>
        <end position="37"/>
    </location>
</feature>
<evidence type="ECO:0000313" key="8">
    <source>
        <dbReference type="Proteomes" id="UP000007014"/>
    </source>
</evidence>
<dbReference type="EMBL" id="AP006501">
    <property type="protein sequence ID" value="BAM82966.1"/>
    <property type="molecule type" value="Genomic_DNA"/>
</dbReference>
<dbReference type="OMA" id="PWYEPQY"/>
<name>M1UX52_CYAM1</name>
<keyword evidence="4 6" id="KW-1133">Transmembrane helix</keyword>
<protein>
    <recommendedName>
        <fullName evidence="9">Iron export ABC transporter permease subunit FetB</fullName>
    </recommendedName>
</protein>
<gene>
    <name evidence="7" type="ORF">CYME_CMS400C</name>
</gene>
<dbReference type="Gramene" id="CMS400CT">
    <property type="protein sequence ID" value="CMS400CT"/>
    <property type="gene ID" value="CMS400C"/>
</dbReference>
<sequence>MESTSSADTAGALPVSLGQLAVAYGFMLLSVMAIWLFEIGIELDMVWASLRAAVQLLLVGLVLRWIFAANLPLLVFLAVSIMTLVAAWTASQRMHRPIPGMFVAVLVSLLSGAGFVIVQTTWTVIGVKPFWMPRYFIPLSGMILGNAMNTVALLGERLQSEVSSHEKEIEELLSIGASPKQAIAPALRASLRSALIPVVNSMLTVGLVSLPGMMTGQIVGNGSTDTAARYQIVVYYMITAGSTLSASLLALLTYGKFFDHNSWRLVRETYTSGAS</sequence>
<dbReference type="Pfam" id="PF03649">
    <property type="entry name" value="UPF0014"/>
    <property type="match status" value="1"/>
</dbReference>
<organism evidence="7 8">
    <name type="scientific">Cyanidioschyzon merolae (strain NIES-3377 / 10D)</name>
    <name type="common">Unicellular red alga</name>
    <dbReference type="NCBI Taxonomy" id="280699"/>
    <lineage>
        <taxon>Eukaryota</taxon>
        <taxon>Rhodophyta</taxon>
        <taxon>Bangiophyceae</taxon>
        <taxon>Cyanidiales</taxon>
        <taxon>Cyanidiaceae</taxon>
        <taxon>Cyanidioschyzon</taxon>
    </lineage>
</organism>
<keyword evidence="8" id="KW-1185">Reference proteome</keyword>
<dbReference type="RefSeq" id="XP_005539002.1">
    <property type="nucleotide sequence ID" value="XM_005538945.1"/>
</dbReference>
<evidence type="ECO:0000256" key="5">
    <source>
        <dbReference type="ARBA" id="ARBA00023136"/>
    </source>
</evidence>
<dbReference type="Proteomes" id="UP000007014">
    <property type="component" value="Chromosome 19"/>
</dbReference>
<dbReference type="AlphaFoldDB" id="M1UX52"/>
<dbReference type="PANTHER" id="PTHR30028:SF0">
    <property type="entry name" value="PROTEIN ALUMINUM SENSITIVE 3"/>
    <property type="match status" value="1"/>
</dbReference>
<dbReference type="PANTHER" id="PTHR30028">
    <property type="entry name" value="UPF0014 INNER MEMBRANE PROTEIN YBBM-RELATED"/>
    <property type="match status" value="1"/>
</dbReference>
<dbReference type="OrthoDB" id="432685at2759"/>
<evidence type="ECO:0000256" key="6">
    <source>
        <dbReference type="SAM" id="Phobius"/>
    </source>
</evidence>
<feature type="transmembrane region" description="Helical" evidence="6">
    <location>
        <begin position="102"/>
        <end position="123"/>
    </location>
</feature>
<dbReference type="GeneID" id="16997437"/>
<dbReference type="KEGG" id="cme:CYME_CMS400C"/>
<dbReference type="InterPro" id="IPR005226">
    <property type="entry name" value="UPF0014_fam"/>
</dbReference>
<evidence type="ECO:0000256" key="1">
    <source>
        <dbReference type="ARBA" id="ARBA00004141"/>
    </source>
</evidence>
<feature type="transmembrane region" description="Helical" evidence="6">
    <location>
        <begin position="49"/>
        <end position="67"/>
    </location>
</feature>
<evidence type="ECO:0000256" key="3">
    <source>
        <dbReference type="ARBA" id="ARBA00022692"/>
    </source>
</evidence>
<feature type="transmembrane region" description="Helical" evidence="6">
    <location>
        <begin position="135"/>
        <end position="155"/>
    </location>
</feature>
<dbReference type="GO" id="GO:0005886">
    <property type="term" value="C:plasma membrane"/>
    <property type="evidence" value="ECO:0007669"/>
    <property type="project" value="TreeGrafter"/>
</dbReference>
<evidence type="ECO:0000256" key="4">
    <source>
        <dbReference type="ARBA" id="ARBA00022989"/>
    </source>
</evidence>
<evidence type="ECO:0008006" key="9">
    <source>
        <dbReference type="Google" id="ProtNLM"/>
    </source>
</evidence>
<dbReference type="eggNOG" id="ENOG502QR7N">
    <property type="taxonomic scope" value="Eukaryota"/>
</dbReference>
<keyword evidence="5 6" id="KW-0472">Membrane</keyword>
<reference evidence="7 8" key="2">
    <citation type="journal article" date="2007" name="BMC Biol.">
        <title>A 100%-complete sequence reveals unusually simple genomic features in the hot-spring red alga Cyanidioschyzon merolae.</title>
        <authorList>
            <person name="Nozaki H."/>
            <person name="Takano H."/>
            <person name="Misumi O."/>
            <person name="Terasawa K."/>
            <person name="Matsuzaki M."/>
            <person name="Maruyama S."/>
            <person name="Nishida K."/>
            <person name="Yagisawa F."/>
            <person name="Yoshida Y."/>
            <person name="Fujiwara T."/>
            <person name="Takio S."/>
            <person name="Tamura K."/>
            <person name="Chung S.J."/>
            <person name="Nakamura S."/>
            <person name="Kuroiwa H."/>
            <person name="Tanaka K."/>
            <person name="Sato N."/>
            <person name="Kuroiwa T."/>
        </authorList>
    </citation>
    <scope>NUCLEOTIDE SEQUENCE [LARGE SCALE GENOMIC DNA]</scope>
    <source>
        <strain evidence="7 8">10D</strain>
    </source>
</reference>
<evidence type="ECO:0000256" key="2">
    <source>
        <dbReference type="ARBA" id="ARBA00005268"/>
    </source>
</evidence>
<reference evidence="7 8" key="1">
    <citation type="journal article" date="2004" name="Nature">
        <title>Genome sequence of the ultrasmall unicellular red alga Cyanidioschyzon merolae 10D.</title>
        <authorList>
            <person name="Matsuzaki M."/>
            <person name="Misumi O."/>
            <person name="Shin-i T."/>
            <person name="Maruyama S."/>
            <person name="Takahara M."/>
            <person name="Miyagishima S."/>
            <person name="Mori T."/>
            <person name="Nishida K."/>
            <person name="Yagisawa F."/>
            <person name="Nishida K."/>
            <person name="Yoshida Y."/>
            <person name="Nishimura Y."/>
            <person name="Nakao S."/>
            <person name="Kobayashi T."/>
            <person name="Momoyama Y."/>
            <person name="Higashiyama T."/>
            <person name="Minoda A."/>
            <person name="Sano M."/>
            <person name="Nomoto H."/>
            <person name="Oishi K."/>
            <person name="Hayashi H."/>
            <person name="Ohta F."/>
            <person name="Nishizaka S."/>
            <person name="Haga S."/>
            <person name="Miura S."/>
            <person name="Morishita T."/>
            <person name="Kabeya Y."/>
            <person name="Terasawa K."/>
            <person name="Suzuki Y."/>
            <person name="Ishii Y."/>
            <person name="Asakawa S."/>
            <person name="Takano H."/>
            <person name="Ohta N."/>
            <person name="Kuroiwa H."/>
            <person name="Tanaka K."/>
            <person name="Shimizu N."/>
            <person name="Sugano S."/>
            <person name="Sato N."/>
            <person name="Nozaki H."/>
            <person name="Ogasawara N."/>
            <person name="Kohara Y."/>
            <person name="Kuroiwa T."/>
        </authorList>
    </citation>
    <scope>NUCLEOTIDE SEQUENCE [LARGE SCALE GENOMIC DNA]</scope>
    <source>
        <strain evidence="7 8">10D</strain>
    </source>
</reference>
<keyword evidence="3 6" id="KW-0812">Transmembrane</keyword>
<comment type="subcellular location">
    <subcellularLocation>
        <location evidence="1">Membrane</location>
        <topology evidence="1">Multi-pass membrane protein</topology>
    </subcellularLocation>
</comment>
<accession>M1UX52</accession>
<evidence type="ECO:0000313" key="7">
    <source>
        <dbReference type="EMBL" id="BAM82966.1"/>
    </source>
</evidence>
<feature type="transmembrane region" description="Helical" evidence="6">
    <location>
        <begin position="233"/>
        <end position="254"/>
    </location>
</feature>
<dbReference type="HOGENOM" id="CLU_076147_1_1_1"/>
<comment type="similarity">
    <text evidence="2">Belongs to the UPF0014 family.</text>
</comment>
<proteinExistence type="inferred from homology"/>